<keyword evidence="2" id="KW-1185">Reference proteome</keyword>
<name>A0AAE1HM53_9NEOP</name>
<dbReference type="Proteomes" id="UP001219518">
    <property type="component" value="Unassembled WGS sequence"/>
</dbReference>
<gene>
    <name evidence="1" type="ORF">KUF71_002226</name>
</gene>
<evidence type="ECO:0000313" key="2">
    <source>
        <dbReference type="Proteomes" id="UP001219518"/>
    </source>
</evidence>
<proteinExistence type="predicted"/>
<dbReference type="EMBL" id="JAHWGI010001149">
    <property type="protein sequence ID" value="KAK3923817.1"/>
    <property type="molecule type" value="Genomic_DNA"/>
</dbReference>
<dbReference type="AlphaFoldDB" id="A0AAE1HM53"/>
<accession>A0AAE1HM53</accession>
<sequence length="81" mass="9282">MAIRKNLSAENNRFISIGFNIQRLISLFLFADYDLKDPNILSLSDNESTLLLTRWTAGRVTEPQAHFEVDTKSKEPTRALQ</sequence>
<organism evidence="1 2">
    <name type="scientific">Frankliniella fusca</name>
    <dbReference type="NCBI Taxonomy" id="407009"/>
    <lineage>
        <taxon>Eukaryota</taxon>
        <taxon>Metazoa</taxon>
        <taxon>Ecdysozoa</taxon>
        <taxon>Arthropoda</taxon>
        <taxon>Hexapoda</taxon>
        <taxon>Insecta</taxon>
        <taxon>Pterygota</taxon>
        <taxon>Neoptera</taxon>
        <taxon>Paraneoptera</taxon>
        <taxon>Thysanoptera</taxon>
        <taxon>Terebrantia</taxon>
        <taxon>Thripoidea</taxon>
        <taxon>Thripidae</taxon>
        <taxon>Frankliniella</taxon>
    </lineage>
</organism>
<comment type="caution">
    <text evidence="1">The sequence shown here is derived from an EMBL/GenBank/DDBJ whole genome shotgun (WGS) entry which is preliminary data.</text>
</comment>
<reference evidence="1" key="2">
    <citation type="journal article" date="2023" name="BMC Genomics">
        <title>Pest status, molecular evolution, and epigenetic factors derived from the genome assembly of Frankliniella fusca, a thysanopteran phytovirus vector.</title>
        <authorList>
            <person name="Catto M.A."/>
            <person name="Labadie P.E."/>
            <person name="Jacobson A.L."/>
            <person name="Kennedy G.G."/>
            <person name="Srinivasan R."/>
            <person name="Hunt B.G."/>
        </authorList>
    </citation>
    <scope>NUCLEOTIDE SEQUENCE</scope>
    <source>
        <strain evidence="1">PL_HMW_Pooled</strain>
    </source>
</reference>
<reference evidence="1" key="1">
    <citation type="submission" date="2021-07" db="EMBL/GenBank/DDBJ databases">
        <authorList>
            <person name="Catto M.A."/>
            <person name="Jacobson A."/>
            <person name="Kennedy G."/>
            <person name="Labadie P."/>
            <person name="Hunt B.G."/>
            <person name="Srinivasan R."/>
        </authorList>
    </citation>
    <scope>NUCLEOTIDE SEQUENCE</scope>
    <source>
        <strain evidence="1">PL_HMW_Pooled</strain>
        <tissue evidence="1">Head</tissue>
    </source>
</reference>
<evidence type="ECO:0000313" key="1">
    <source>
        <dbReference type="EMBL" id="KAK3923817.1"/>
    </source>
</evidence>
<protein>
    <submittedName>
        <fullName evidence="1">Baseplate hub protein</fullName>
    </submittedName>
</protein>